<reference evidence="1 2" key="1">
    <citation type="submission" date="2018-11" db="EMBL/GenBank/DDBJ databases">
        <authorList>
            <consortium name="Pathogen Informatics"/>
        </authorList>
    </citation>
    <scope>NUCLEOTIDE SEQUENCE [LARGE SCALE GENOMIC DNA]</scope>
    <source>
        <strain evidence="1 2">Zambia</strain>
    </source>
</reference>
<evidence type="ECO:0000313" key="1">
    <source>
        <dbReference type="EMBL" id="VDP17826.1"/>
    </source>
</evidence>
<dbReference type="Proteomes" id="UP000277204">
    <property type="component" value="Unassembled WGS sequence"/>
</dbReference>
<dbReference type="EMBL" id="UZAI01016904">
    <property type="protein sequence ID" value="VDP17826.1"/>
    <property type="molecule type" value="Genomic_DNA"/>
</dbReference>
<name>A0A183MGT5_9TREM</name>
<protein>
    <submittedName>
        <fullName evidence="1">Uncharacterized protein</fullName>
    </submittedName>
</protein>
<evidence type="ECO:0000313" key="2">
    <source>
        <dbReference type="Proteomes" id="UP000277204"/>
    </source>
</evidence>
<keyword evidence="2" id="KW-1185">Reference proteome</keyword>
<proteinExistence type="predicted"/>
<organism evidence="1 2">
    <name type="scientific">Schistosoma margrebowiei</name>
    <dbReference type="NCBI Taxonomy" id="48269"/>
    <lineage>
        <taxon>Eukaryota</taxon>
        <taxon>Metazoa</taxon>
        <taxon>Spiralia</taxon>
        <taxon>Lophotrochozoa</taxon>
        <taxon>Platyhelminthes</taxon>
        <taxon>Trematoda</taxon>
        <taxon>Digenea</taxon>
        <taxon>Strigeidida</taxon>
        <taxon>Schistosomatoidea</taxon>
        <taxon>Schistosomatidae</taxon>
        <taxon>Schistosoma</taxon>
    </lineage>
</organism>
<gene>
    <name evidence="1" type="ORF">SMRZ_LOCUS15260</name>
</gene>
<sequence length="147" mass="16592">MEESNVPSASAVVTHVKEAEEAFLTTLFLVAFQSVEALNSAITTYGRSTYCHYVMVRSEVIHSNDEEEVVSIDSEEFMERNFQYEEETDYNRLCDTCNLAQPPCETGDAATWVFRPCEAMFHRFCSYDPSPNVQAVNCPMCDAVTNS</sequence>
<accession>A0A183MGT5</accession>
<dbReference type="AlphaFoldDB" id="A0A183MGT5"/>